<evidence type="ECO:0000313" key="3">
    <source>
        <dbReference type="Proteomes" id="UP000620064"/>
    </source>
</evidence>
<reference evidence="3" key="1">
    <citation type="journal article" date="2019" name="Int. J. Syst. Evol. Microbiol.">
        <title>The Global Catalogue of Microorganisms (GCM) 10K type strain sequencing project: providing services to taxonomists for standard genome sequencing and annotation.</title>
        <authorList>
            <consortium name="The Broad Institute Genomics Platform"/>
            <consortium name="The Broad Institute Genome Sequencing Center for Infectious Disease"/>
            <person name="Wu L."/>
            <person name="Ma J."/>
        </authorList>
    </citation>
    <scope>NUCLEOTIDE SEQUENCE [LARGE SCALE GENOMIC DNA]</scope>
    <source>
        <strain evidence="3">CGMCC 1.7656</strain>
    </source>
</reference>
<sequence length="305" mass="35511">MKKIFILFIFAASFLQAQNHRFIYEYKFVSDSTQKDNTTSEMMFLDITKNGSKYYSREVYVQDSIIKADLEKQLKAGISNINIKRNDKGKVRYKVTKDYSKNKTYFNTKIGTDSYKVLEDRTLNWKVLPEKQKIGSWEAQKATTEFAGRKWTAWFAEELPFNDGPYKFKGLPGLIVKISDDTNSHSMELRGTAKFNTIEEENAAQNTTTGNGMVTRTIIVGDGFGNAKDEIEINREKYKKMFWEDREDPTKSLKMMQGREGLVMKFKDQNGNEMSMADMIKRREEMQKEANKRNNNLLEIDLLKK</sequence>
<keyword evidence="1" id="KW-0732">Signal</keyword>
<keyword evidence="3" id="KW-1185">Reference proteome</keyword>
<dbReference type="EMBL" id="BMLV01000001">
    <property type="protein sequence ID" value="GGP01255.1"/>
    <property type="molecule type" value="Genomic_DNA"/>
</dbReference>
<evidence type="ECO:0008006" key="4">
    <source>
        <dbReference type="Google" id="ProtNLM"/>
    </source>
</evidence>
<dbReference type="RefSeq" id="WP_188616128.1">
    <property type="nucleotide sequence ID" value="NZ_BMLV01000001.1"/>
</dbReference>
<protein>
    <recommendedName>
        <fullName evidence="4">GLPGLI family protein</fullName>
    </recommendedName>
</protein>
<dbReference type="NCBIfam" id="TIGR01200">
    <property type="entry name" value="GLPGLI"/>
    <property type="match status" value="1"/>
</dbReference>
<proteinExistence type="predicted"/>
<organism evidence="2 3">
    <name type="scientific">Cloacibacterium rupense</name>
    <dbReference type="NCBI Taxonomy" id="517423"/>
    <lineage>
        <taxon>Bacteria</taxon>
        <taxon>Pseudomonadati</taxon>
        <taxon>Bacteroidota</taxon>
        <taxon>Flavobacteriia</taxon>
        <taxon>Flavobacteriales</taxon>
        <taxon>Weeksellaceae</taxon>
    </lineage>
</organism>
<comment type="caution">
    <text evidence="2">The sequence shown here is derived from an EMBL/GenBank/DDBJ whole genome shotgun (WGS) entry which is preliminary data.</text>
</comment>
<dbReference type="InterPro" id="IPR005901">
    <property type="entry name" value="GLPGLI"/>
</dbReference>
<name>A0ABQ2NED5_9FLAO</name>
<feature type="signal peptide" evidence="1">
    <location>
        <begin position="1"/>
        <end position="17"/>
    </location>
</feature>
<dbReference type="Pfam" id="PF09697">
    <property type="entry name" value="Porph_ging"/>
    <property type="match status" value="1"/>
</dbReference>
<evidence type="ECO:0000313" key="2">
    <source>
        <dbReference type="EMBL" id="GGP01255.1"/>
    </source>
</evidence>
<accession>A0ABQ2NED5</accession>
<gene>
    <name evidence="2" type="ORF">GCM10010992_01070</name>
</gene>
<dbReference type="Proteomes" id="UP000620064">
    <property type="component" value="Unassembled WGS sequence"/>
</dbReference>
<evidence type="ECO:0000256" key="1">
    <source>
        <dbReference type="SAM" id="SignalP"/>
    </source>
</evidence>
<feature type="chain" id="PRO_5045791132" description="GLPGLI family protein" evidence="1">
    <location>
        <begin position="18"/>
        <end position="305"/>
    </location>
</feature>